<dbReference type="RefSeq" id="WP_161694971.1">
    <property type="nucleotide sequence ID" value="NZ_JAAAMU010000002.1"/>
</dbReference>
<dbReference type="EMBL" id="JAAAMU010000002">
    <property type="protein sequence ID" value="NBC68304.1"/>
    <property type="molecule type" value="Genomic_DNA"/>
</dbReference>
<dbReference type="PANTHER" id="PTHR36930">
    <property type="entry name" value="METAL-SULFUR CLUSTER BIOSYNTHESIS PROTEINS YUAD-RELATED"/>
    <property type="match status" value="1"/>
</dbReference>
<feature type="domain" description="MOSC" evidence="1">
    <location>
        <begin position="88"/>
        <end position="239"/>
    </location>
</feature>
<dbReference type="Proteomes" id="UP000558113">
    <property type="component" value="Unassembled WGS sequence"/>
</dbReference>
<dbReference type="InterPro" id="IPR005302">
    <property type="entry name" value="MoCF_Sase_C"/>
</dbReference>
<dbReference type="Gene3D" id="2.40.33.20">
    <property type="entry name" value="PK beta-barrel domain-like"/>
    <property type="match status" value="1"/>
</dbReference>
<dbReference type="PROSITE" id="PS51340">
    <property type="entry name" value="MOSC"/>
    <property type="match status" value="1"/>
</dbReference>
<evidence type="ECO:0000313" key="2">
    <source>
        <dbReference type="EMBL" id="NBC68304.1"/>
    </source>
</evidence>
<comment type="caution">
    <text evidence="2">The sequence shown here is derived from an EMBL/GenBank/DDBJ whole genome shotgun (WGS) entry which is preliminary data.</text>
</comment>
<protein>
    <submittedName>
        <fullName evidence="2">MOSC domain-containing protein</fullName>
    </submittedName>
</protein>
<dbReference type="GO" id="GO:0030170">
    <property type="term" value="F:pyridoxal phosphate binding"/>
    <property type="evidence" value="ECO:0007669"/>
    <property type="project" value="InterPro"/>
</dbReference>
<evidence type="ECO:0000313" key="3">
    <source>
        <dbReference type="Proteomes" id="UP000558113"/>
    </source>
</evidence>
<sequence>MQINIGTIREINRYPIKSFAGESLASCEIESYGVQGDRFATFYDESKEGWWRYITARNIPAMMTYRASYKDGDITVTAPDGRQFSWDEQLLAEIQSQSKTPIAMSNFKDPHPEPQHSQLLSVDGASILLVTDASLRRLEAISGKSVDQRRFRGNFVVTLNEGAPLEGEWIGRQLTIGGVRLQVDSFCERCVMITMDPDTLEKDPSLLKQVHQQFELNFGVYASVIATGRIELGDSVSLDVVQS</sequence>
<dbReference type="InterPro" id="IPR052716">
    <property type="entry name" value="MOSC_domain"/>
</dbReference>
<gene>
    <name evidence="2" type="ORF">GT003_04730</name>
</gene>
<keyword evidence="3" id="KW-1185">Reference proteome</keyword>
<reference evidence="2 3" key="1">
    <citation type="submission" date="2020-01" db="EMBL/GenBank/DDBJ databases">
        <title>Paenibacillus soybeanensis sp. nov. isolated from the nodules of soybean (Glycine max(L.) Merr).</title>
        <authorList>
            <person name="Wang H."/>
        </authorList>
    </citation>
    <scope>NUCLEOTIDE SEQUENCE [LARGE SCALE GENOMIC DNA]</scope>
    <source>
        <strain evidence="2 3">DSM 23054</strain>
    </source>
</reference>
<dbReference type="OrthoDB" id="581532at2"/>
<dbReference type="InterPro" id="IPR005303">
    <property type="entry name" value="MOCOS_middle"/>
</dbReference>
<dbReference type="Pfam" id="PF03476">
    <property type="entry name" value="MOSC_N"/>
    <property type="match status" value="1"/>
</dbReference>
<accession>A0A7X4YMS2</accession>
<organism evidence="2 3">
    <name type="scientific">Paenibacillus sacheonensis</name>
    <dbReference type="NCBI Taxonomy" id="742054"/>
    <lineage>
        <taxon>Bacteria</taxon>
        <taxon>Bacillati</taxon>
        <taxon>Bacillota</taxon>
        <taxon>Bacilli</taxon>
        <taxon>Bacillales</taxon>
        <taxon>Paenibacillaceae</taxon>
        <taxon>Paenibacillus</taxon>
    </lineage>
</organism>
<name>A0A7X4YMS2_9BACL</name>
<dbReference type="GO" id="GO:0003824">
    <property type="term" value="F:catalytic activity"/>
    <property type="evidence" value="ECO:0007669"/>
    <property type="project" value="InterPro"/>
</dbReference>
<dbReference type="SUPFAM" id="SSF50800">
    <property type="entry name" value="PK beta-barrel domain-like"/>
    <property type="match status" value="1"/>
</dbReference>
<dbReference type="InterPro" id="IPR011037">
    <property type="entry name" value="Pyrv_Knase-like_insert_dom_sf"/>
</dbReference>
<dbReference type="PANTHER" id="PTHR36930:SF1">
    <property type="entry name" value="MOSC DOMAIN-CONTAINING PROTEIN"/>
    <property type="match status" value="1"/>
</dbReference>
<evidence type="ECO:0000259" key="1">
    <source>
        <dbReference type="PROSITE" id="PS51340"/>
    </source>
</evidence>
<proteinExistence type="predicted"/>
<dbReference type="AlphaFoldDB" id="A0A7X4YMS2"/>
<dbReference type="GO" id="GO:0030151">
    <property type="term" value="F:molybdenum ion binding"/>
    <property type="evidence" value="ECO:0007669"/>
    <property type="project" value="InterPro"/>
</dbReference>
<dbReference type="Pfam" id="PF03473">
    <property type="entry name" value="MOSC"/>
    <property type="match status" value="1"/>
</dbReference>